<dbReference type="Proteomes" id="UP000005954">
    <property type="component" value="Unassembled WGS sequence"/>
</dbReference>
<sequence>MICARGVENFEIERGQAGVSLG</sequence>
<gene>
    <name evidence="1" type="ORF">ISM_12970</name>
</gene>
<comment type="caution">
    <text evidence="1">The sequence shown here is derived from an EMBL/GenBank/DDBJ whole genome shotgun (WGS) entry which is preliminary data.</text>
</comment>
<dbReference type="HOGENOM" id="CLU_3424928_0_0_5"/>
<accession>A3SMT8</accession>
<protein>
    <submittedName>
        <fullName evidence="1">Uncharacterized protein</fullName>
    </submittedName>
</protein>
<name>A3SMT8_ROSNI</name>
<reference evidence="1 2" key="1">
    <citation type="submission" date="2005-12" db="EMBL/GenBank/DDBJ databases">
        <authorList>
            <person name="Moran M.A."/>
            <person name="Ferriera S."/>
            <person name="Johnson J."/>
            <person name="Kravitz S."/>
            <person name="Halpern A."/>
            <person name="Remington K."/>
            <person name="Beeson K."/>
            <person name="Tran B."/>
            <person name="Rogers Y.-H."/>
            <person name="Friedman R."/>
            <person name="Venter J.C."/>
        </authorList>
    </citation>
    <scope>NUCLEOTIDE SEQUENCE [LARGE SCALE GENOMIC DNA]</scope>
    <source>
        <strain evidence="2">ATCC BAA-591 / DSM 15170 / ISM</strain>
    </source>
</reference>
<evidence type="ECO:0000313" key="1">
    <source>
        <dbReference type="EMBL" id="EAP75778.1"/>
    </source>
</evidence>
<organism evidence="1 2">
    <name type="scientific">Roseovarius nubinhibens (strain ATCC BAA-591 / DSM 15170 / ISM)</name>
    <dbReference type="NCBI Taxonomy" id="89187"/>
    <lineage>
        <taxon>Bacteria</taxon>
        <taxon>Pseudomonadati</taxon>
        <taxon>Pseudomonadota</taxon>
        <taxon>Alphaproteobacteria</taxon>
        <taxon>Rhodobacterales</taxon>
        <taxon>Roseobacteraceae</taxon>
        <taxon>Roseovarius</taxon>
    </lineage>
</organism>
<proteinExistence type="predicted"/>
<dbReference type="AlphaFoldDB" id="A3SMT8"/>
<dbReference type="EMBL" id="AALY01000002">
    <property type="protein sequence ID" value="EAP75778.1"/>
    <property type="molecule type" value="Genomic_DNA"/>
</dbReference>
<keyword evidence="2" id="KW-1185">Reference proteome</keyword>
<evidence type="ECO:0000313" key="2">
    <source>
        <dbReference type="Proteomes" id="UP000005954"/>
    </source>
</evidence>